<dbReference type="EMBL" id="JBEWTB010000002">
    <property type="protein sequence ID" value="MET4755635.1"/>
    <property type="molecule type" value="Genomic_DNA"/>
</dbReference>
<comment type="caution">
    <text evidence="1">The sequence shown here is derived from an EMBL/GenBank/DDBJ whole genome shotgun (WGS) entry which is preliminary data.</text>
</comment>
<proteinExistence type="predicted"/>
<name>A0ABV2SD04_9GAMM</name>
<accession>A0ABV2SD04</accession>
<reference evidence="1 2" key="1">
    <citation type="submission" date="2024-06" db="EMBL/GenBank/DDBJ databases">
        <title>Genomic Encyclopedia of Type Strains, Phase V (KMG-V): Genome sequencing to study the core and pangenomes of soil and plant-associated prokaryotes.</title>
        <authorList>
            <person name="Whitman W."/>
        </authorList>
    </citation>
    <scope>NUCLEOTIDE SEQUENCE [LARGE SCALE GENOMIC DNA]</scope>
    <source>
        <strain evidence="1 2">NE40</strain>
    </source>
</reference>
<sequence length="216" mass="25657">MGYEDRVRKRHKFEASVREFLTYVVVMSLQEIELSIGRILDRSEESNSDEEHNNLVIKSLILQKYLELRKIGALKQKRIKNRILKNEMNYLFTTIGKEQHQIALLNYKKEIDKSTCIYNEKMAFYNDNLQYWNDEISKIPFWKKLFCIGQIPKKPVEPTYNKPSPPCTQEIYVEHSLQSASMSEFLIEHCARFWLHHAPLALNEYQESDIKSLFGF</sequence>
<organism evidence="1 2">
    <name type="scientific">Endozoicomonas lisbonensis</name>
    <dbReference type="NCBI Taxonomy" id="3120522"/>
    <lineage>
        <taxon>Bacteria</taxon>
        <taxon>Pseudomonadati</taxon>
        <taxon>Pseudomonadota</taxon>
        <taxon>Gammaproteobacteria</taxon>
        <taxon>Oceanospirillales</taxon>
        <taxon>Endozoicomonadaceae</taxon>
        <taxon>Endozoicomonas</taxon>
    </lineage>
</organism>
<dbReference type="RefSeq" id="WP_354010038.1">
    <property type="nucleotide sequence ID" value="NZ_JBEWTA010000001.1"/>
</dbReference>
<protein>
    <submittedName>
        <fullName evidence="1">Uncharacterized protein</fullName>
    </submittedName>
</protein>
<evidence type="ECO:0000313" key="2">
    <source>
        <dbReference type="Proteomes" id="UP001549366"/>
    </source>
</evidence>
<evidence type="ECO:0000313" key="1">
    <source>
        <dbReference type="EMBL" id="MET4755635.1"/>
    </source>
</evidence>
<dbReference type="Proteomes" id="UP001549366">
    <property type="component" value="Unassembled WGS sequence"/>
</dbReference>
<gene>
    <name evidence="1" type="ORF">V5J35_000827</name>
</gene>
<keyword evidence="2" id="KW-1185">Reference proteome</keyword>